<evidence type="ECO:0000259" key="10">
    <source>
        <dbReference type="Pfam" id="PF03725"/>
    </source>
</evidence>
<dbReference type="InterPro" id="IPR036345">
    <property type="entry name" value="ExoRNase_PH_dom2_sf"/>
</dbReference>
<comment type="function">
    <text evidence="8">Phosphorolytic 3'-5' exoribonuclease that plays an important role in tRNA 3'-end maturation. Removes nucleotide residues following the 3'-CCA terminus of tRNAs; can also add nucleotides to the ends of RNA molecules by using nucleoside diphosphates as substrates, but this may not be physiologically important. Probably plays a role in initiation of 16S rRNA degradation (leading to ribosome degradation) during starvation.</text>
</comment>
<reference evidence="11 12" key="1">
    <citation type="submission" date="2018-08" db="EMBL/GenBank/DDBJ databases">
        <title>A genome reference for cultivated species of the human gut microbiota.</title>
        <authorList>
            <person name="Zou Y."/>
            <person name="Xue W."/>
            <person name="Luo G."/>
        </authorList>
    </citation>
    <scope>NUCLEOTIDE SEQUENCE [LARGE SCALE GENOMIC DNA]</scope>
    <source>
        <strain evidence="11 12">AM25-6</strain>
    </source>
</reference>
<keyword evidence="6 8" id="KW-0548">Nucleotidyltransferase</keyword>
<dbReference type="HAMAP" id="MF_00564">
    <property type="entry name" value="RNase_PH"/>
    <property type="match status" value="1"/>
</dbReference>
<evidence type="ECO:0000256" key="4">
    <source>
        <dbReference type="ARBA" id="ARBA00022679"/>
    </source>
</evidence>
<comment type="catalytic activity">
    <reaction evidence="8">
        <text>tRNA(n+1) + phosphate = tRNA(n) + a ribonucleoside 5'-diphosphate</text>
        <dbReference type="Rhea" id="RHEA:10628"/>
        <dbReference type="Rhea" id="RHEA-COMP:17343"/>
        <dbReference type="Rhea" id="RHEA-COMP:17344"/>
        <dbReference type="ChEBI" id="CHEBI:43474"/>
        <dbReference type="ChEBI" id="CHEBI:57930"/>
        <dbReference type="ChEBI" id="CHEBI:173114"/>
        <dbReference type="EC" id="2.7.7.56"/>
    </reaction>
</comment>
<comment type="similarity">
    <text evidence="1 8">Belongs to the RNase PH family.</text>
</comment>
<dbReference type="InterPro" id="IPR050080">
    <property type="entry name" value="RNase_PH"/>
</dbReference>
<dbReference type="GO" id="GO:0000049">
    <property type="term" value="F:tRNA binding"/>
    <property type="evidence" value="ECO:0007669"/>
    <property type="project" value="UniProtKB-UniRule"/>
</dbReference>
<dbReference type="GeneID" id="98000643"/>
<dbReference type="InterPro" id="IPR018336">
    <property type="entry name" value="RNase_PH_CS"/>
</dbReference>
<dbReference type="InterPro" id="IPR015847">
    <property type="entry name" value="ExoRNase_PH_dom2"/>
</dbReference>
<organism evidence="11 12">
    <name type="scientific">Anaerofustis stercorihominis</name>
    <dbReference type="NCBI Taxonomy" id="214853"/>
    <lineage>
        <taxon>Bacteria</taxon>
        <taxon>Bacillati</taxon>
        <taxon>Bacillota</taxon>
        <taxon>Clostridia</taxon>
        <taxon>Eubacteriales</taxon>
        <taxon>Eubacteriaceae</taxon>
        <taxon>Anaerofustis</taxon>
    </lineage>
</organism>
<dbReference type="Pfam" id="PF01138">
    <property type="entry name" value="RNase_PH"/>
    <property type="match status" value="1"/>
</dbReference>
<evidence type="ECO:0000259" key="9">
    <source>
        <dbReference type="Pfam" id="PF01138"/>
    </source>
</evidence>
<feature type="domain" description="Exoribonuclease phosphorolytic" evidence="9">
    <location>
        <begin position="12"/>
        <end position="141"/>
    </location>
</feature>
<sequence>MVRSDNRKFDEKREVKITRNYTMYPDGCVLIESGNTKVICSAFIENRVPPFLRGEGTGWITCEYSMLPSSTQTRKQRDINRLKLDGRSSEIQRLIGRSLRSVVDLSILGEKTIMIDCDVIQADGGTRVASITGAFVALYDALSKMVEKGEIERLPLTSFLAAISVGIVENEPLLDLCYIEDSNAIADMNVVMNEYGEFIELGMTGEKRPIKEEELNKLLILAKKGIKELIEIQKEVLGFNN</sequence>
<dbReference type="InterPro" id="IPR002381">
    <property type="entry name" value="RNase_PH_bac-type"/>
</dbReference>
<dbReference type="InterPro" id="IPR020568">
    <property type="entry name" value="Ribosomal_Su5_D2-typ_SF"/>
</dbReference>
<keyword evidence="7" id="KW-0694">RNA-binding</keyword>
<dbReference type="InterPro" id="IPR027408">
    <property type="entry name" value="PNPase/RNase_PH_dom_sf"/>
</dbReference>
<evidence type="ECO:0000256" key="5">
    <source>
        <dbReference type="ARBA" id="ARBA00022694"/>
    </source>
</evidence>
<evidence type="ECO:0000313" key="12">
    <source>
        <dbReference type="Proteomes" id="UP000261212"/>
    </source>
</evidence>
<dbReference type="Pfam" id="PF03725">
    <property type="entry name" value="RNase_PH_C"/>
    <property type="match status" value="1"/>
</dbReference>
<evidence type="ECO:0000256" key="7">
    <source>
        <dbReference type="ARBA" id="ARBA00022884"/>
    </source>
</evidence>
<dbReference type="GO" id="GO:0016075">
    <property type="term" value="P:rRNA catabolic process"/>
    <property type="evidence" value="ECO:0007669"/>
    <property type="project" value="UniProtKB-UniRule"/>
</dbReference>
<dbReference type="SUPFAM" id="SSF55666">
    <property type="entry name" value="Ribonuclease PH domain 2-like"/>
    <property type="match status" value="1"/>
</dbReference>
<dbReference type="NCBIfam" id="TIGR01966">
    <property type="entry name" value="RNasePH"/>
    <property type="match status" value="1"/>
</dbReference>
<dbReference type="AlphaFoldDB" id="A0A3E3E0Q2"/>
<feature type="binding site" evidence="8">
    <location>
        <position position="87"/>
    </location>
    <ligand>
        <name>phosphate</name>
        <dbReference type="ChEBI" id="CHEBI:43474"/>
        <note>substrate</note>
    </ligand>
</feature>
<comment type="caution">
    <text evidence="11">The sequence shown here is derived from an EMBL/GenBank/DDBJ whole genome shotgun (WGS) entry which is preliminary data.</text>
</comment>
<dbReference type="EMBL" id="QUSM01000002">
    <property type="protein sequence ID" value="RGD75063.1"/>
    <property type="molecule type" value="Genomic_DNA"/>
</dbReference>
<dbReference type="PROSITE" id="PS01277">
    <property type="entry name" value="RIBONUCLEASE_PH"/>
    <property type="match status" value="1"/>
</dbReference>
<dbReference type="GO" id="GO:0031125">
    <property type="term" value="P:rRNA 3'-end processing"/>
    <property type="evidence" value="ECO:0007669"/>
    <property type="project" value="UniProtKB-ARBA"/>
</dbReference>
<accession>A0A3E3E0Q2</accession>
<dbReference type="Gene3D" id="3.30.230.70">
    <property type="entry name" value="GHMP Kinase, N-terminal domain"/>
    <property type="match status" value="1"/>
</dbReference>
<dbReference type="FunFam" id="3.30.230.70:FF:000003">
    <property type="entry name" value="Ribonuclease PH"/>
    <property type="match status" value="1"/>
</dbReference>
<dbReference type="CDD" id="cd11362">
    <property type="entry name" value="RNase_PH_bact"/>
    <property type="match status" value="1"/>
</dbReference>
<protein>
    <recommendedName>
        <fullName evidence="8">Ribonuclease PH</fullName>
        <shortName evidence="8">RNase PH</shortName>
        <ecNumber evidence="8">2.7.7.56</ecNumber>
    </recommendedName>
    <alternativeName>
        <fullName evidence="8">tRNA nucleotidyltransferase</fullName>
    </alternativeName>
</protein>
<comment type="subunit">
    <text evidence="8">Homohexameric ring arranged as a trimer of dimers.</text>
</comment>
<dbReference type="GO" id="GO:0000175">
    <property type="term" value="F:3'-5'-RNA exonuclease activity"/>
    <property type="evidence" value="ECO:0007669"/>
    <property type="project" value="UniProtKB-UniRule"/>
</dbReference>
<dbReference type="Proteomes" id="UP000261212">
    <property type="component" value="Unassembled WGS sequence"/>
</dbReference>
<dbReference type="PANTHER" id="PTHR11953">
    <property type="entry name" value="EXOSOME COMPLEX COMPONENT"/>
    <property type="match status" value="1"/>
</dbReference>
<dbReference type="PANTHER" id="PTHR11953:SF0">
    <property type="entry name" value="EXOSOME COMPLEX COMPONENT RRP41"/>
    <property type="match status" value="1"/>
</dbReference>
<feature type="binding site" evidence="8">
    <location>
        <begin position="125"/>
        <end position="127"/>
    </location>
    <ligand>
        <name>phosphate</name>
        <dbReference type="ChEBI" id="CHEBI:43474"/>
        <note>substrate</note>
    </ligand>
</feature>
<feature type="domain" description="Exoribonuclease phosphorolytic" evidence="10">
    <location>
        <begin position="160"/>
        <end position="225"/>
    </location>
</feature>
<evidence type="ECO:0000256" key="8">
    <source>
        <dbReference type="HAMAP-Rule" id="MF_00564"/>
    </source>
</evidence>
<dbReference type="InterPro" id="IPR001247">
    <property type="entry name" value="ExoRNase_PH_dom1"/>
</dbReference>
<evidence type="ECO:0000313" key="11">
    <source>
        <dbReference type="EMBL" id="RGD75063.1"/>
    </source>
</evidence>
<evidence type="ECO:0000256" key="2">
    <source>
        <dbReference type="ARBA" id="ARBA00022552"/>
    </source>
</evidence>
<dbReference type="GO" id="GO:0009022">
    <property type="term" value="F:tRNA nucleotidyltransferase activity"/>
    <property type="evidence" value="ECO:0007669"/>
    <property type="project" value="UniProtKB-UniRule"/>
</dbReference>
<keyword evidence="4 8" id="KW-0808">Transferase</keyword>
<dbReference type="RefSeq" id="WP_007050332.1">
    <property type="nucleotide sequence ID" value="NZ_CABKNJ010000001.1"/>
</dbReference>
<dbReference type="GO" id="GO:0008033">
    <property type="term" value="P:tRNA processing"/>
    <property type="evidence" value="ECO:0007669"/>
    <property type="project" value="UniProtKB-UniRule"/>
</dbReference>
<gene>
    <name evidence="8" type="primary">rph</name>
    <name evidence="11" type="ORF">DW687_01710</name>
</gene>
<keyword evidence="2 8" id="KW-0698">rRNA processing</keyword>
<name>A0A3E3E0Q2_9FIRM</name>
<proteinExistence type="inferred from homology"/>
<evidence type="ECO:0000256" key="3">
    <source>
        <dbReference type="ARBA" id="ARBA00022555"/>
    </source>
</evidence>
<evidence type="ECO:0000256" key="6">
    <source>
        <dbReference type="ARBA" id="ARBA00022695"/>
    </source>
</evidence>
<dbReference type="SUPFAM" id="SSF54211">
    <property type="entry name" value="Ribosomal protein S5 domain 2-like"/>
    <property type="match status" value="1"/>
</dbReference>
<keyword evidence="3 8" id="KW-0820">tRNA-binding</keyword>
<keyword evidence="5 8" id="KW-0819">tRNA processing</keyword>
<dbReference type="EC" id="2.7.7.56" evidence="8"/>
<evidence type="ECO:0000256" key="1">
    <source>
        <dbReference type="ARBA" id="ARBA00006678"/>
    </source>
</evidence>